<comment type="caution">
    <text evidence="6">The sequence shown here is derived from an EMBL/GenBank/DDBJ whole genome shotgun (WGS) entry which is preliminary data.</text>
</comment>
<keyword evidence="1" id="KW-0949">S-adenosyl-L-methionine</keyword>
<dbReference type="InterPro" id="IPR058240">
    <property type="entry name" value="rSAM_sf"/>
</dbReference>
<dbReference type="GO" id="GO:0003824">
    <property type="term" value="F:catalytic activity"/>
    <property type="evidence" value="ECO:0007669"/>
    <property type="project" value="InterPro"/>
</dbReference>
<gene>
    <name evidence="6" type="ORF">E6K80_07415</name>
</gene>
<dbReference type="GO" id="GO:0051536">
    <property type="term" value="F:iron-sulfur cluster binding"/>
    <property type="evidence" value="ECO:0007669"/>
    <property type="project" value="UniProtKB-KW"/>
</dbReference>
<accession>A0A538U4H9</accession>
<dbReference type="InterPro" id="IPR013785">
    <property type="entry name" value="Aldolase_TIM"/>
</dbReference>
<dbReference type="Pfam" id="PF04055">
    <property type="entry name" value="Radical_SAM"/>
    <property type="match status" value="1"/>
</dbReference>
<sequence>MSSSLLRVQSPAAPPPGTRFPFQPLLHLDELWIQVAGTLCNLSCTHCFVSSGPGIERHRLLAREEVRARVAEALPLGVKEFYFTGGEPFVHPDLLAILGDTLEHGPCTVLTNGTLFTRGRIRALRRLSDGARYALEIRVSLDGATAAEHDRLRGPGAFARALEGLRRLDRAGLLPIVTVTRAGDEDALAFHERHLAMLRAAGLRRPRLKVIPMFRLGRERARSGDYRAEESLADLPPEAFDPSRLQCSRGRAVTSRGVFVCPLLVDEPAGAMSDRLAGSLRPFELSHGACFTCWVTGMSCGN</sequence>
<keyword evidence="3" id="KW-0408">Iron</keyword>
<dbReference type="SFLD" id="SFLDS00029">
    <property type="entry name" value="Radical_SAM"/>
    <property type="match status" value="1"/>
</dbReference>
<keyword evidence="4" id="KW-0411">Iron-sulfur</keyword>
<dbReference type="InterPro" id="IPR007197">
    <property type="entry name" value="rSAM"/>
</dbReference>
<dbReference type="PANTHER" id="PTHR11228">
    <property type="entry name" value="RADICAL SAM DOMAIN PROTEIN"/>
    <property type="match status" value="1"/>
</dbReference>
<dbReference type="AlphaFoldDB" id="A0A538U4H9"/>
<dbReference type="InterPro" id="IPR050377">
    <property type="entry name" value="Radical_SAM_PqqE_MftC-like"/>
</dbReference>
<dbReference type="GO" id="GO:0046872">
    <property type="term" value="F:metal ion binding"/>
    <property type="evidence" value="ECO:0007669"/>
    <property type="project" value="UniProtKB-KW"/>
</dbReference>
<organism evidence="6 7">
    <name type="scientific">Eiseniibacteriota bacterium</name>
    <dbReference type="NCBI Taxonomy" id="2212470"/>
    <lineage>
        <taxon>Bacteria</taxon>
        <taxon>Candidatus Eiseniibacteriota</taxon>
    </lineage>
</organism>
<dbReference type="Gene3D" id="3.20.20.70">
    <property type="entry name" value="Aldolase class I"/>
    <property type="match status" value="1"/>
</dbReference>
<evidence type="ECO:0000259" key="5">
    <source>
        <dbReference type="PROSITE" id="PS51918"/>
    </source>
</evidence>
<dbReference type="PROSITE" id="PS51918">
    <property type="entry name" value="RADICAL_SAM"/>
    <property type="match status" value="1"/>
</dbReference>
<name>A0A538U4H9_UNCEI</name>
<keyword evidence="2" id="KW-0479">Metal-binding</keyword>
<dbReference type="EMBL" id="VBPA01000178">
    <property type="protein sequence ID" value="TMQ70787.1"/>
    <property type="molecule type" value="Genomic_DNA"/>
</dbReference>
<evidence type="ECO:0000256" key="2">
    <source>
        <dbReference type="ARBA" id="ARBA00022723"/>
    </source>
</evidence>
<dbReference type="PANTHER" id="PTHR11228:SF7">
    <property type="entry name" value="PQQA PEPTIDE CYCLASE"/>
    <property type="match status" value="1"/>
</dbReference>
<evidence type="ECO:0000256" key="3">
    <source>
        <dbReference type="ARBA" id="ARBA00023004"/>
    </source>
</evidence>
<reference evidence="6 7" key="1">
    <citation type="journal article" date="2019" name="Nat. Microbiol.">
        <title>Mediterranean grassland soil C-N compound turnover is dependent on rainfall and depth, and is mediated by genomically divergent microorganisms.</title>
        <authorList>
            <person name="Diamond S."/>
            <person name="Andeer P.F."/>
            <person name="Li Z."/>
            <person name="Crits-Christoph A."/>
            <person name="Burstein D."/>
            <person name="Anantharaman K."/>
            <person name="Lane K.R."/>
            <person name="Thomas B.C."/>
            <person name="Pan C."/>
            <person name="Northen T.R."/>
            <person name="Banfield J.F."/>
        </authorList>
    </citation>
    <scope>NUCLEOTIDE SEQUENCE [LARGE SCALE GENOMIC DNA]</scope>
    <source>
        <strain evidence="6">WS_10</strain>
    </source>
</reference>
<evidence type="ECO:0000313" key="6">
    <source>
        <dbReference type="EMBL" id="TMQ70787.1"/>
    </source>
</evidence>
<evidence type="ECO:0000256" key="4">
    <source>
        <dbReference type="ARBA" id="ARBA00023014"/>
    </source>
</evidence>
<dbReference type="SUPFAM" id="SSF102114">
    <property type="entry name" value="Radical SAM enzymes"/>
    <property type="match status" value="1"/>
</dbReference>
<dbReference type="CDD" id="cd01335">
    <property type="entry name" value="Radical_SAM"/>
    <property type="match status" value="1"/>
</dbReference>
<evidence type="ECO:0000313" key="7">
    <source>
        <dbReference type="Proteomes" id="UP000319836"/>
    </source>
</evidence>
<protein>
    <submittedName>
        <fullName evidence="6">Radical SAM protein</fullName>
    </submittedName>
</protein>
<dbReference type="SFLD" id="SFLDG01067">
    <property type="entry name" value="SPASM/twitch_domain_containing"/>
    <property type="match status" value="1"/>
</dbReference>
<feature type="domain" description="Radical SAM core" evidence="5">
    <location>
        <begin position="23"/>
        <end position="252"/>
    </location>
</feature>
<evidence type="ECO:0000256" key="1">
    <source>
        <dbReference type="ARBA" id="ARBA00022691"/>
    </source>
</evidence>
<proteinExistence type="predicted"/>
<dbReference type="Proteomes" id="UP000319836">
    <property type="component" value="Unassembled WGS sequence"/>
</dbReference>